<comment type="caution">
    <text evidence="2">The sequence shown here is derived from an EMBL/GenBank/DDBJ whole genome shotgun (WGS) entry which is preliminary data.</text>
</comment>
<protein>
    <recommendedName>
        <fullName evidence="4">Secreted protein</fullName>
    </recommendedName>
</protein>
<sequence length="63" mass="6344">MFLLCFSDGLCLGLMAYSSVSMCGTSDAESSVRDRAATADLAVQEQAVASEAPSTSCSIGSSG</sequence>
<name>A0A1A6GIN2_NEOLE</name>
<feature type="chain" id="PRO_5008345634" description="Secreted protein" evidence="1">
    <location>
        <begin position="17"/>
        <end position="63"/>
    </location>
</feature>
<evidence type="ECO:0008006" key="4">
    <source>
        <dbReference type="Google" id="ProtNLM"/>
    </source>
</evidence>
<evidence type="ECO:0000313" key="2">
    <source>
        <dbReference type="EMBL" id="OBS66076.1"/>
    </source>
</evidence>
<gene>
    <name evidence="2" type="ORF">A6R68_05385</name>
</gene>
<dbReference type="AlphaFoldDB" id="A0A1A6GIN2"/>
<dbReference type="Proteomes" id="UP000092124">
    <property type="component" value="Unassembled WGS sequence"/>
</dbReference>
<keyword evidence="3" id="KW-1185">Reference proteome</keyword>
<evidence type="ECO:0000313" key="3">
    <source>
        <dbReference type="Proteomes" id="UP000092124"/>
    </source>
</evidence>
<evidence type="ECO:0000256" key="1">
    <source>
        <dbReference type="SAM" id="SignalP"/>
    </source>
</evidence>
<accession>A0A1A6GIN2</accession>
<proteinExistence type="predicted"/>
<keyword evidence="1" id="KW-0732">Signal</keyword>
<feature type="non-terminal residue" evidence="2">
    <location>
        <position position="63"/>
    </location>
</feature>
<dbReference type="EMBL" id="LZPO01087556">
    <property type="protein sequence ID" value="OBS66076.1"/>
    <property type="molecule type" value="Genomic_DNA"/>
</dbReference>
<feature type="signal peptide" evidence="1">
    <location>
        <begin position="1"/>
        <end position="16"/>
    </location>
</feature>
<organism evidence="2 3">
    <name type="scientific">Neotoma lepida</name>
    <name type="common">Desert woodrat</name>
    <dbReference type="NCBI Taxonomy" id="56216"/>
    <lineage>
        <taxon>Eukaryota</taxon>
        <taxon>Metazoa</taxon>
        <taxon>Chordata</taxon>
        <taxon>Craniata</taxon>
        <taxon>Vertebrata</taxon>
        <taxon>Euteleostomi</taxon>
        <taxon>Mammalia</taxon>
        <taxon>Eutheria</taxon>
        <taxon>Euarchontoglires</taxon>
        <taxon>Glires</taxon>
        <taxon>Rodentia</taxon>
        <taxon>Myomorpha</taxon>
        <taxon>Muroidea</taxon>
        <taxon>Cricetidae</taxon>
        <taxon>Neotominae</taxon>
        <taxon>Neotoma</taxon>
    </lineage>
</organism>
<reference evidence="2 3" key="1">
    <citation type="submission" date="2016-06" db="EMBL/GenBank/DDBJ databases">
        <title>The Draft Genome Sequence and Annotation of the Desert Woodrat Neotoma lepida.</title>
        <authorList>
            <person name="Campbell M."/>
            <person name="Oakeson K.F."/>
            <person name="Yandell M."/>
            <person name="Halpert J.R."/>
            <person name="Dearing D."/>
        </authorList>
    </citation>
    <scope>NUCLEOTIDE SEQUENCE [LARGE SCALE GENOMIC DNA]</scope>
    <source>
        <strain evidence="2">417</strain>
        <tissue evidence="2">Liver</tissue>
    </source>
</reference>